<organism evidence="1 2">
    <name type="scientific">Reticulomyxa filosa</name>
    <dbReference type="NCBI Taxonomy" id="46433"/>
    <lineage>
        <taxon>Eukaryota</taxon>
        <taxon>Sar</taxon>
        <taxon>Rhizaria</taxon>
        <taxon>Retaria</taxon>
        <taxon>Foraminifera</taxon>
        <taxon>Monothalamids</taxon>
        <taxon>Reticulomyxidae</taxon>
        <taxon>Reticulomyxa</taxon>
    </lineage>
</organism>
<name>X6NBF9_RETFI</name>
<protein>
    <submittedName>
        <fullName evidence="1">Uncharacterized protein</fullName>
    </submittedName>
</protein>
<sequence>MTIIIIIIIIIITLKIKKGLAKLPTVERVLKSVVSKYKNISLSNSHFNPYASNPPKALYDKLNKVMQTAATYNYKERWEEIEDDITKKVREQLVKIREKLRITESREIETRIRICESILTSLPEHMQTILREEIVQCRGDIKYEAEHASKEVEQVMQKKNIQDINELLARCTINQEKAIRAGVDDMAREVIARMDKQWSEGDTKGALLSMSELYRFKATFKKKIPELGRYIENARNSLSLSFDKSQRSIVNYFDSLDQGI</sequence>
<feature type="non-terminal residue" evidence="1">
    <location>
        <position position="260"/>
    </location>
</feature>
<gene>
    <name evidence="1" type="ORF">RFI_14076</name>
</gene>
<accession>X6NBF9</accession>
<evidence type="ECO:0000313" key="2">
    <source>
        <dbReference type="Proteomes" id="UP000023152"/>
    </source>
</evidence>
<dbReference type="Proteomes" id="UP000023152">
    <property type="component" value="Unassembled WGS sequence"/>
</dbReference>
<evidence type="ECO:0000313" key="1">
    <source>
        <dbReference type="EMBL" id="ETO23109.1"/>
    </source>
</evidence>
<reference evidence="1 2" key="1">
    <citation type="journal article" date="2013" name="Curr. Biol.">
        <title>The Genome of the Foraminiferan Reticulomyxa filosa.</title>
        <authorList>
            <person name="Glockner G."/>
            <person name="Hulsmann N."/>
            <person name="Schleicher M."/>
            <person name="Noegel A.A."/>
            <person name="Eichinger L."/>
            <person name="Gallinger C."/>
            <person name="Pawlowski J."/>
            <person name="Sierra R."/>
            <person name="Euteneuer U."/>
            <person name="Pillet L."/>
            <person name="Moustafa A."/>
            <person name="Platzer M."/>
            <person name="Groth M."/>
            <person name="Szafranski K."/>
            <person name="Schliwa M."/>
        </authorList>
    </citation>
    <scope>NUCLEOTIDE SEQUENCE [LARGE SCALE GENOMIC DNA]</scope>
</reference>
<keyword evidence="2" id="KW-1185">Reference proteome</keyword>
<dbReference type="EMBL" id="ASPP01010204">
    <property type="protein sequence ID" value="ETO23109.1"/>
    <property type="molecule type" value="Genomic_DNA"/>
</dbReference>
<dbReference type="AlphaFoldDB" id="X6NBF9"/>
<proteinExistence type="predicted"/>
<comment type="caution">
    <text evidence="1">The sequence shown here is derived from an EMBL/GenBank/DDBJ whole genome shotgun (WGS) entry which is preliminary data.</text>
</comment>